<comment type="caution">
    <text evidence="1">The sequence shown here is derived from an EMBL/GenBank/DDBJ whole genome shotgun (WGS) entry which is preliminary data.</text>
</comment>
<accession>A0A4R4TG32</accession>
<dbReference type="AlphaFoldDB" id="A0A4R4TG32"/>
<dbReference type="RefSeq" id="WP_132818579.1">
    <property type="nucleotide sequence ID" value="NZ_SMKI01000141.1"/>
</dbReference>
<organism evidence="1 2">
    <name type="scientific">Streptomyces hainanensis</name>
    <dbReference type="NCBI Taxonomy" id="402648"/>
    <lineage>
        <taxon>Bacteria</taxon>
        <taxon>Bacillati</taxon>
        <taxon>Actinomycetota</taxon>
        <taxon>Actinomycetes</taxon>
        <taxon>Kitasatosporales</taxon>
        <taxon>Streptomycetaceae</taxon>
        <taxon>Streptomyces</taxon>
    </lineage>
</organism>
<evidence type="ECO:0000313" key="1">
    <source>
        <dbReference type="EMBL" id="TDC74574.1"/>
    </source>
</evidence>
<dbReference type="EMBL" id="SMKI01000141">
    <property type="protein sequence ID" value="TDC74574.1"/>
    <property type="molecule type" value="Genomic_DNA"/>
</dbReference>
<gene>
    <name evidence="1" type="ORF">E1283_15250</name>
</gene>
<dbReference type="Proteomes" id="UP000295345">
    <property type="component" value="Unassembled WGS sequence"/>
</dbReference>
<evidence type="ECO:0000313" key="2">
    <source>
        <dbReference type="Proteomes" id="UP000295345"/>
    </source>
</evidence>
<name>A0A4R4TG32_9ACTN</name>
<sequence>MADFGPHVGPLFGRFGAEPANRESAHVVHDLMCDDRAYTTFARDLLEHRCRSPVPRALPAARGRASIAPYGAIWAD</sequence>
<proteinExistence type="predicted"/>
<keyword evidence="2" id="KW-1185">Reference proteome</keyword>
<protein>
    <submittedName>
        <fullName evidence="1">Uncharacterized protein</fullName>
    </submittedName>
</protein>
<reference evidence="1 2" key="1">
    <citation type="submission" date="2019-03" db="EMBL/GenBank/DDBJ databases">
        <title>Draft genome sequences of novel Actinobacteria.</title>
        <authorList>
            <person name="Sahin N."/>
            <person name="Ay H."/>
            <person name="Saygin H."/>
        </authorList>
    </citation>
    <scope>NUCLEOTIDE SEQUENCE [LARGE SCALE GENOMIC DNA]</scope>
    <source>
        <strain evidence="1 2">DSM 41900</strain>
    </source>
</reference>